<organism evidence="2 3">
    <name type="scientific">Inhella gelatinilytica</name>
    <dbReference type="NCBI Taxonomy" id="2795030"/>
    <lineage>
        <taxon>Bacteria</taxon>
        <taxon>Pseudomonadati</taxon>
        <taxon>Pseudomonadota</taxon>
        <taxon>Betaproteobacteria</taxon>
        <taxon>Burkholderiales</taxon>
        <taxon>Sphaerotilaceae</taxon>
        <taxon>Inhella</taxon>
    </lineage>
</organism>
<proteinExistence type="predicted"/>
<gene>
    <name evidence="2" type="ORF">I7X43_09940</name>
</gene>
<dbReference type="Pfam" id="PF07728">
    <property type="entry name" value="AAA_5"/>
    <property type="match status" value="1"/>
</dbReference>
<accession>A0A931IX44</accession>
<evidence type="ECO:0000313" key="3">
    <source>
        <dbReference type="Proteomes" id="UP000620139"/>
    </source>
</evidence>
<evidence type="ECO:0000313" key="2">
    <source>
        <dbReference type="EMBL" id="MBH9553166.1"/>
    </source>
</evidence>
<dbReference type="Proteomes" id="UP000620139">
    <property type="component" value="Unassembled WGS sequence"/>
</dbReference>
<keyword evidence="3" id="KW-1185">Reference proteome</keyword>
<dbReference type="RefSeq" id="WP_198100788.1">
    <property type="nucleotide sequence ID" value="NZ_JAEDAL010000004.1"/>
</dbReference>
<dbReference type="InterPro" id="IPR011704">
    <property type="entry name" value="ATPase_dyneun-rel_AAA"/>
</dbReference>
<dbReference type="AlphaFoldDB" id="A0A931IX44"/>
<protein>
    <submittedName>
        <fullName evidence="2">MoxR family ATPase</fullName>
    </submittedName>
</protein>
<dbReference type="PANTHER" id="PTHR42759:SF1">
    <property type="entry name" value="MAGNESIUM-CHELATASE SUBUNIT CHLD"/>
    <property type="match status" value="1"/>
</dbReference>
<dbReference type="CDD" id="cd00009">
    <property type="entry name" value="AAA"/>
    <property type="match status" value="1"/>
</dbReference>
<dbReference type="EMBL" id="JAEDAL010000004">
    <property type="protein sequence ID" value="MBH9553166.1"/>
    <property type="molecule type" value="Genomic_DNA"/>
</dbReference>
<dbReference type="GO" id="GO:0005524">
    <property type="term" value="F:ATP binding"/>
    <property type="evidence" value="ECO:0007669"/>
    <property type="project" value="InterPro"/>
</dbReference>
<dbReference type="PANTHER" id="PTHR42759">
    <property type="entry name" value="MOXR FAMILY PROTEIN"/>
    <property type="match status" value="1"/>
</dbReference>
<dbReference type="InterPro" id="IPR050764">
    <property type="entry name" value="CbbQ/NirQ/NorQ/GpvN"/>
</dbReference>
<dbReference type="InterPro" id="IPR027417">
    <property type="entry name" value="P-loop_NTPase"/>
</dbReference>
<reference evidence="2" key="1">
    <citation type="submission" date="2020-12" db="EMBL/GenBank/DDBJ databases">
        <title>The genome sequence of Inhella sp. 4Y17.</title>
        <authorList>
            <person name="Liu Y."/>
        </authorList>
    </citation>
    <scope>NUCLEOTIDE SEQUENCE</scope>
    <source>
        <strain evidence="2">4Y10</strain>
    </source>
</reference>
<dbReference type="GO" id="GO:0016887">
    <property type="term" value="F:ATP hydrolysis activity"/>
    <property type="evidence" value="ECO:0007669"/>
    <property type="project" value="InterPro"/>
</dbReference>
<dbReference type="Gene3D" id="3.40.50.300">
    <property type="entry name" value="P-loop containing nucleotide triphosphate hydrolases"/>
    <property type="match status" value="1"/>
</dbReference>
<feature type="domain" description="AAA+ ATPase" evidence="1">
    <location>
        <begin position="25"/>
        <end position="187"/>
    </location>
</feature>
<evidence type="ECO:0000259" key="1">
    <source>
        <dbReference type="SMART" id="SM00382"/>
    </source>
</evidence>
<sequence>MKFNGTAHYVATDDLKLAVNAAIALQRPLLLKGEPGTGKTLLAEEVSSALGLPLLQWHVKSTTKAQQGLYEYDAVSRLRDSQLSDADSAAKARDIRNYILKGVLWQAFEADQPVALLIDEIDKADIEFPNDLLRELDRMEFHCYETRETVRARHRPVVFITSNNEKELPDAFLRRCFFHYIQFPDADTMQRIVDAHFPNLKSDLLAAALKSFYQVRNLPGLKKKPSTSELLDWLRLLLAENLGPEQLGAGETGPTRVPPLVGALLKNEQDLTLFEKLLVMQRHHR</sequence>
<dbReference type="SUPFAM" id="SSF52540">
    <property type="entry name" value="P-loop containing nucleoside triphosphate hydrolases"/>
    <property type="match status" value="1"/>
</dbReference>
<comment type="caution">
    <text evidence="2">The sequence shown here is derived from an EMBL/GenBank/DDBJ whole genome shotgun (WGS) entry which is preliminary data.</text>
</comment>
<name>A0A931IX44_9BURK</name>
<dbReference type="InterPro" id="IPR003593">
    <property type="entry name" value="AAA+_ATPase"/>
</dbReference>
<dbReference type="SMART" id="SM00382">
    <property type="entry name" value="AAA"/>
    <property type="match status" value="1"/>
</dbReference>